<dbReference type="Pfam" id="PF23397">
    <property type="entry name" value="DUF7104"/>
    <property type="match status" value="3"/>
</dbReference>
<proteinExistence type="predicted"/>
<dbReference type="Gene3D" id="1.25.40.20">
    <property type="entry name" value="Ankyrin repeat-containing domain"/>
    <property type="match status" value="1"/>
</dbReference>
<evidence type="ECO:0000259" key="1">
    <source>
        <dbReference type="Pfam" id="PF06985"/>
    </source>
</evidence>
<dbReference type="OrthoDB" id="194358at2759"/>
<reference evidence="3" key="1">
    <citation type="journal article" date="2015" name="BMC Genomics">
        <title>Genomic and transcriptomic analysis of the endophytic fungus Pestalotiopsis fici reveals its lifestyle and high potential for synthesis of natural products.</title>
        <authorList>
            <person name="Wang X."/>
            <person name="Zhang X."/>
            <person name="Liu L."/>
            <person name="Xiang M."/>
            <person name="Wang W."/>
            <person name="Sun X."/>
            <person name="Che Y."/>
            <person name="Guo L."/>
            <person name="Liu G."/>
            <person name="Guo L."/>
            <person name="Wang C."/>
            <person name="Yin W.B."/>
            <person name="Stadler M."/>
            <person name="Zhang X."/>
            <person name="Liu X."/>
        </authorList>
    </citation>
    <scope>NUCLEOTIDE SEQUENCE [LARGE SCALE GENOMIC DNA]</scope>
    <source>
        <strain evidence="3">W106-1 / CGMCC3.15140</strain>
    </source>
</reference>
<keyword evidence="3" id="KW-1185">Reference proteome</keyword>
<evidence type="ECO:0000313" key="2">
    <source>
        <dbReference type="EMBL" id="ETS81467.1"/>
    </source>
</evidence>
<dbReference type="Proteomes" id="UP000030651">
    <property type="component" value="Unassembled WGS sequence"/>
</dbReference>
<dbReference type="RefSeq" id="XP_007833241.1">
    <property type="nucleotide sequence ID" value="XM_007835050.1"/>
</dbReference>
<gene>
    <name evidence="2" type="ORF">PFICI_06469</name>
</gene>
<dbReference type="InterPro" id="IPR036770">
    <property type="entry name" value="Ankyrin_rpt-contain_sf"/>
</dbReference>
<sequence>MFNASFDENMLVPYEALSYCWGDNRLTHTIRVNGKALAITHNLYTALMHLRFNEKDRMLWIDAVCIDQGNVQERGHQVDNMGDVYRRADQVLFWLGRVEDNVGTLMNALNSFEENVPSEALEQWPNGDSRFHHIWSKICKRRHFRDLRWELRSLMDDDWFNRVWIIQEVFNAKKASVGCTDGWVSPRVFALAPSLLQVRPSNQCQAIIDIMPGPLRKSSWWNQNPNLSTLLWKFRESQATDSRDRVFALLGIASDKPFRSDYSKSEMIVVKDVFEYLCRDNFPINSMRTSSIEELQNTVPSLVYMGLDQFVSPGKHMDVMKQFRYRHNKQVFLSEAAVGYLWHINSPLKEQLTHESGIVQVVVGQKSANSTESLSTYLEQERGQNAIQGSQIHTQENSFNFEYTMLESGQDEIQLAEILTLEAARNGSNVFERFLHNNGEQVVLSSDVIAAADNRGLNILDLLLCRHYDQISITDALLVDAIRSYPEKLRIFLDTYRDQLKITETSILEAITAGPKTLKLLLEACRESLVISQSMAEAGFQRGPDNFRALLVERGNQLEIDSAISNAALEKGVDEFKVLIDQYGDRVTCTNAMIVKAIRQKSNTLKYLIDRYGDQITCTAEMIHVAIHEGSDDALEVLPDRYRDRSTCTAEMVLAAIRSRPNELERLLDRYGDQITCTTEMICAAIDQGKLYTLKALLDRYGDQITCTNEMVLAAIDHGGFRALEALLDRYGDQITYTAEMVYAAIDHGGFYTLEALLDRYGDQIDIKSIATRALCHSSTPKKLELLLDRYGDRVDIPADAFNNMLRFGKVDNLTMLLDRCGDRNDVLKALIRIEDKWAFRRHAARTLIVQGHMNVYPWFRVLASALGDALAQRFRSLAMLMGGEFNELNELLLHPSLLL</sequence>
<dbReference type="InterPro" id="IPR055530">
    <property type="entry name" value="DUF7104"/>
</dbReference>
<name>W3X7U5_PESFW</name>
<dbReference type="GeneID" id="19271482"/>
<organism evidence="2 3">
    <name type="scientific">Pestalotiopsis fici (strain W106-1 / CGMCC3.15140)</name>
    <dbReference type="NCBI Taxonomy" id="1229662"/>
    <lineage>
        <taxon>Eukaryota</taxon>
        <taxon>Fungi</taxon>
        <taxon>Dikarya</taxon>
        <taxon>Ascomycota</taxon>
        <taxon>Pezizomycotina</taxon>
        <taxon>Sordariomycetes</taxon>
        <taxon>Xylariomycetidae</taxon>
        <taxon>Amphisphaeriales</taxon>
        <taxon>Sporocadaceae</taxon>
        <taxon>Pestalotiopsis</taxon>
    </lineage>
</organism>
<dbReference type="InterPro" id="IPR052895">
    <property type="entry name" value="HetReg/Transcr_Mod"/>
</dbReference>
<dbReference type="Pfam" id="PF06985">
    <property type="entry name" value="HET"/>
    <property type="match status" value="1"/>
</dbReference>
<dbReference type="eggNOG" id="ENOG502SUZ5">
    <property type="taxonomic scope" value="Eukaryota"/>
</dbReference>
<dbReference type="HOGENOM" id="CLU_004184_3_5_1"/>
<dbReference type="PANTHER" id="PTHR24148:SF73">
    <property type="entry name" value="HET DOMAIN PROTEIN (AFU_ORTHOLOGUE AFUA_8G01020)"/>
    <property type="match status" value="1"/>
</dbReference>
<dbReference type="AlphaFoldDB" id="W3X7U5"/>
<evidence type="ECO:0000313" key="3">
    <source>
        <dbReference type="Proteomes" id="UP000030651"/>
    </source>
</evidence>
<dbReference type="EMBL" id="KI912112">
    <property type="protein sequence ID" value="ETS81467.1"/>
    <property type="molecule type" value="Genomic_DNA"/>
</dbReference>
<dbReference type="PANTHER" id="PTHR24148">
    <property type="entry name" value="ANKYRIN REPEAT DOMAIN-CONTAINING PROTEIN 39 HOMOLOG-RELATED"/>
    <property type="match status" value="1"/>
</dbReference>
<protein>
    <recommendedName>
        <fullName evidence="1">Heterokaryon incompatibility domain-containing protein</fullName>
    </recommendedName>
</protein>
<accession>W3X7U5</accession>
<dbReference type="InterPro" id="IPR010730">
    <property type="entry name" value="HET"/>
</dbReference>
<dbReference type="InParanoid" id="W3X7U5"/>
<dbReference type="KEGG" id="pfy:PFICI_06469"/>
<feature type="domain" description="Heterokaryon incompatibility" evidence="1">
    <location>
        <begin position="14"/>
        <end position="168"/>
    </location>
</feature>